<organism evidence="2 3">
    <name type="scientific">Arcticibacterium luteifluviistationis</name>
    <dbReference type="NCBI Taxonomy" id="1784714"/>
    <lineage>
        <taxon>Bacteria</taxon>
        <taxon>Pseudomonadati</taxon>
        <taxon>Bacteroidota</taxon>
        <taxon>Cytophagia</taxon>
        <taxon>Cytophagales</taxon>
        <taxon>Leadbetterellaceae</taxon>
        <taxon>Arcticibacterium</taxon>
    </lineage>
</organism>
<dbReference type="Pfam" id="PF12961">
    <property type="entry name" value="DUF3850"/>
    <property type="match status" value="1"/>
</dbReference>
<name>A0A2Z4GC14_9BACT</name>
<reference evidence="2 3" key="1">
    <citation type="submission" date="2018-05" db="EMBL/GenBank/DDBJ databases">
        <title>Complete genome sequence of Arcticibacterium luteifluviistationis SM1504T, a cytophagaceae bacterium isolated from Arctic surface seawater.</title>
        <authorList>
            <person name="Li Y."/>
            <person name="Qin Q.-L."/>
        </authorList>
    </citation>
    <scope>NUCLEOTIDE SEQUENCE [LARGE SCALE GENOMIC DNA]</scope>
    <source>
        <strain evidence="2 3">SM1504</strain>
    </source>
</reference>
<dbReference type="OrthoDB" id="1700487at2"/>
<dbReference type="KEGG" id="als:DJ013_11160"/>
<feature type="domain" description="DUF3850" evidence="1">
    <location>
        <begin position="3"/>
        <end position="76"/>
    </location>
</feature>
<keyword evidence="3" id="KW-1185">Reference proteome</keyword>
<dbReference type="EMBL" id="CP029480">
    <property type="protein sequence ID" value="AWV98701.1"/>
    <property type="molecule type" value="Genomic_DNA"/>
</dbReference>
<dbReference type="InterPro" id="IPR039440">
    <property type="entry name" value="DUF3850"/>
</dbReference>
<dbReference type="SUPFAM" id="SSF88697">
    <property type="entry name" value="PUA domain-like"/>
    <property type="match status" value="1"/>
</dbReference>
<dbReference type="Proteomes" id="UP000249873">
    <property type="component" value="Chromosome"/>
</dbReference>
<sequence length="78" mass="9441">MEHELKILPQYFEEVKNRNKTFELREDHRNYKVGDTLRLLEFDNDQYTGRACNRTILYILKDVEQYGLKKGFVILAMK</sequence>
<dbReference type="Gene3D" id="2.30.130.30">
    <property type="entry name" value="Hypothetical protein"/>
    <property type="match status" value="1"/>
</dbReference>
<gene>
    <name evidence="2" type="ORF">DJ013_11160</name>
</gene>
<evidence type="ECO:0000313" key="3">
    <source>
        <dbReference type="Proteomes" id="UP000249873"/>
    </source>
</evidence>
<protein>
    <submittedName>
        <fullName evidence="2">RNA-binding protein</fullName>
    </submittedName>
</protein>
<evidence type="ECO:0000313" key="2">
    <source>
        <dbReference type="EMBL" id="AWV98701.1"/>
    </source>
</evidence>
<dbReference type="RefSeq" id="WP_111371894.1">
    <property type="nucleotide sequence ID" value="NZ_CP029480.1"/>
</dbReference>
<proteinExistence type="predicted"/>
<evidence type="ECO:0000259" key="1">
    <source>
        <dbReference type="Pfam" id="PF12961"/>
    </source>
</evidence>
<accession>A0A2Z4GC14</accession>
<dbReference type="AlphaFoldDB" id="A0A2Z4GC14"/>
<dbReference type="InterPro" id="IPR015947">
    <property type="entry name" value="PUA-like_sf"/>
</dbReference>